<dbReference type="Pfam" id="PF00476">
    <property type="entry name" value="DNA_pol_A"/>
    <property type="match status" value="1"/>
</dbReference>
<dbReference type="PANTHER" id="PTHR10133:SF27">
    <property type="entry name" value="DNA POLYMERASE NU"/>
    <property type="match status" value="1"/>
</dbReference>
<comment type="catalytic activity">
    <reaction evidence="4">
        <text>DNA(n) + a 2'-deoxyribonucleoside 5'-triphosphate = DNA(n+1) + diphosphate</text>
        <dbReference type="Rhea" id="RHEA:22508"/>
        <dbReference type="Rhea" id="RHEA-COMP:17339"/>
        <dbReference type="Rhea" id="RHEA-COMP:17340"/>
        <dbReference type="ChEBI" id="CHEBI:33019"/>
        <dbReference type="ChEBI" id="CHEBI:61560"/>
        <dbReference type="ChEBI" id="CHEBI:173112"/>
        <dbReference type="EC" id="2.7.7.7"/>
    </reaction>
</comment>
<name>C4L0M6_EXISA</name>
<dbReference type="SMART" id="SM00482">
    <property type="entry name" value="POLAc"/>
    <property type="match status" value="1"/>
</dbReference>
<keyword evidence="7" id="KW-0239">DNA-directed DNA polymerase</keyword>
<dbReference type="SUPFAM" id="SSF56672">
    <property type="entry name" value="DNA/RNA polymerases"/>
    <property type="match status" value="1"/>
</dbReference>
<dbReference type="Gene3D" id="1.20.1060.10">
    <property type="entry name" value="Taq DNA Polymerase, Chain T, domain 4"/>
    <property type="match status" value="1"/>
</dbReference>
<keyword evidence="7" id="KW-0548">Nucleotidyltransferase</keyword>
<dbReference type="InterPro" id="IPR036397">
    <property type="entry name" value="RNaseH_sf"/>
</dbReference>
<dbReference type="AlphaFoldDB" id="C4L0M6"/>
<dbReference type="OrthoDB" id="9764911at2"/>
<dbReference type="GO" id="GO:0006261">
    <property type="term" value="P:DNA-templated DNA replication"/>
    <property type="evidence" value="ECO:0007669"/>
    <property type="project" value="InterPro"/>
</dbReference>
<dbReference type="KEGG" id="eat:EAT1b_0009"/>
<dbReference type="Proteomes" id="UP000000716">
    <property type="component" value="Chromosome"/>
</dbReference>
<accession>C4L0M6</accession>
<dbReference type="InterPro" id="IPR001098">
    <property type="entry name" value="DNA-dir_DNA_pol_A_palm_dom"/>
</dbReference>
<dbReference type="SUPFAM" id="SSF53098">
    <property type="entry name" value="Ribonuclease H-like"/>
    <property type="match status" value="1"/>
</dbReference>
<dbReference type="HOGENOM" id="CLU_004675_2_5_9"/>
<evidence type="ECO:0000313" key="8">
    <source>
        <dbReference type="Proteomes" id="UP000000716"/>
    </source>
</evidence>
<dbReference type="NCBIfam" id="NF011542">
    <property type="entry name" value="PRK14975.2-2"/>
    <property type="match status" value="1"/>
</dbReference>
<evidence type="ECO:0000259" key="6">
    <source>
        <dbReference type="SMART" id="SM00482"/>
    </source>
</evidence>
<dbReference type="GO" id="GO:0006302">
    <property type="term" value="P:double-strand break repair"/>
    <property type="evidence" value="ECO:0007669"/>
    <property type="project" value="TreeGrafter"/>
</dbReference>
<dbReference type="PRINTS" id="PR00868">
    <property type="entry name" value="DNAPOLI"/>
</dbReference>
<evidence type="ECO:0000256" key="4">
    <source>
        <dbReference type="ARBA" id="ARBA00049244"/>
    </source>
</evidence>
<dbReference type="RefSeq" id="WP_012726063.1">
    <property type="nucleotide sequence ID" value="NC_012673.1"/>
</dbReference>
<reference evidence="7 8" key="1">
    <citation type="journal article" date="2011" name="J. Bacteriol.">
        <title>Complete genome sequence of the Thermophilic Bacterium Exiguobacterium sp. AT1b.</title>
        <authorList>
            <person name="Vishnivetskaya T.A."/>
            <person name="Lucas S."/>
            <person name="Copeland A."/>
            <person name="Lapidus A."/>
            <person name="Glavina Del Rio T."/>
            <person name="Dalin E."/>
            <person name="Tice H."/>
            <person name="Bruce D.C."/>
            <person name="Goodwin L.A."/>
            <person name="Pitluck S."/>
            <person name="Saunders E."/>
            <person name="Brettin T."/>
            <person name="Detter C."/>
            <person name="Han C."/>
            <person name="Larimer F."/>
            <person name="Land M.L."/>
            <person name="Hauser L.J."/>
            <person name="Kyrpides N.C."/>
            <person name="Ovchinnikova G."/>
            <person name="Kathariou S."/>
            <person name="Ramaley R.F."/>
            <person name="Rodrigues D.F."/>
            <person name="Hendrix C."/>
            <person name="Richardson P."/>
            <person name="Tiedje J.M."/>
        </authorList>
    </citation>
    <scope>NUCLEOTIDE SEQUENCE [LARGE SCALE GENOMIC DNA]</scope>
    <source>
        <strain evidence="8">ATCC BAA-1283 / AT1b</strain>
    </source>
</reference>
<keyword evidence="3" id="KW-0235">DNA replication</keyword>
<keyword evidence="7" id="KW-0808">Transferase</keyword>
<gene>
    <name evidence="7" type="ordered locus">EAT1b_0009</name>
</gene>
<evidence type="ECO:0000256" key="2">
    <source>
        <dbReference type="ARBA" id="ARBA00012417"/>
    </source>
</evidence>
<evidence type="ECO:0000256" key="3">
    <source>
        <dbReference type="ARBA" id="ARBA00022705"/>
    </source>
</evidence>
<keyword evidence="8" id="KW-1185">Reference proteome</keyword>
<dbReference type="InterPro" id="IPR002298">
    <property type="entry name" value="DNA_polymerase_A"/>
</dbReference>
<dbReference type="eggNOG" id="COG0749">
    <property type="taxonomic scope" value="Bacteria"/>
</dbReference>
<dbReference type="EC" id="2.7.7.7" evidence="2"/>
<organism evidence="7 8">
    <name type="scientific">Exiguobacterium sp. (strain ATCC BAA-1283 / AT1b)</name>
    <dbReference type="NCBI Taxonomy" id="360911"/>
    <lineage>
        <taxon>Bacteria</taxon>
        <taxon>Bacillati</taxon>
        <taxon>Bacillota</taxon>
        <taxon>Bacilli</taxon>
        <taxon>Bacillales</taxon>
        <taxon>Bacillales Family XII. Incertae Sedis</taxon>
        <taxon>Exiguobacterium</taxon>
    </lineage>
</organism>
<proteinExistence type="inferred from homology"/>
<feature type="domain" description="DNA-directed DNA polymerase family A palm" evidence="6">
    <location>
        <begin position="573"/>
        <end position="799"/>
    </location>
</feature>
<dbReference type="NCBIfam" id="NF011543">
    <property type="entry name" value="PRK14975.2-3"/>
    <property type="match status" value="1"/>
</dbReference>
<dbReference type="InterPro" id="IPR012337">
    <property type="entry name" value="RNaseH-like_sf"/>
</dbReference>
<dbReference type="STRING" id="360911.EAT1b_0009"/>
<evidence type="ECO:0000256" key="1">
    <source>
        <dbReference type="ARBA" id="ARBA00007705"/>
    </source>
</evidence>
<dbReference type="EMBL" id="CP001615">
    <property type="protein sequence ID" value="ACQ68944.1"/>
    <property type="molecule type" value="Genomic_DNA"/>
</dbReference>
<comment type="similarity">
    <text evidence="1">Belongs to the DNA polymerase type-A family.</text>
</comment>
<dbReference type="Gene3D" id="1.10.150.20">
    <property type="entry name" value="5' to 3' exonuclease, C-terminal subdomain"/>
    <property type="match status" value="1"/>
</dbReference>
<evidence type="ECO:0000313" key="7">
    <source>
        <dbReference type="EMBL" id="ACQ68944.1"/>
    </source>
</evidence>
<protein>
    <recommendedName>
        <fullName evidence="2">DNA-directed DNA polymerase</fullName>
        <ecNumber evidence="2">2.7.7.7</ecNumber>
    </recommendedName>
</protein>
<dbReference type="Gene3D" id="3.30.70.370">
    <property type="match status" value="1"/>
</dbReference>
<dbReference type="InterPro" id="IPR043502">
    <property type="entry name" value="DNA/RNA_pol_sf"/>
</dbReference>
<dbReference type="PANTHER" id="PTHR10133">
    <property type="entry name" value="DNA POLYMERASE I"/>
    <property type="match status" value="1"/>
</dbReference>
<dbReference type="GO" id="GO:0003677">
    <property type="term" value="F:DNA binding"/>
    <property type="evidence" value="ECO:0007669"/>
    <property type="project" value="InterPro"/>
</dbReference>
<feature type="coiled-coil region" evidence="5">
    <location>
        <begin position="103"/>
        <end position="154"/>
    </location>
</feature>
<keyword evidence="5" id="KW-0175">Coiled coil</keyword>
<sequence>MKLGGLFGNVGVKAPLARAPKPTTQPGGTSHLEAVLSTAPPKPGEFRIDWGKPAPQAVKDYEVILTLEELEQYLKRCQETGFASFDWETAPSEEARAYYVPRINMLTSRIEELEAGILQLEGKSDATVTDKGVLKSLKAELSVKKGERKELEETFSKTPFDPHQADICTVSISAKAHESRVVPISHKVGKNIAPELSRDEAREAVLDLMDRYVFTHEPTLKIAVNLAFETKFAARYKRYILGRVADPLMMWVRSMQIAAPGRLNSLSKPHTGWGLKTATKKTFGVTMQDFSQLLQKKGVQFFDEIDASTKEGFIYSAEDADYGLQHYHYWKTIIEQIPGYDKWLHDIEMPFMRVIGIMEFWGMPWNTDTANARYEEALQAQENASEEIKRIIFEATGEEVAPGKTGKTGSVKLALFNKMKLPILKISDKTGNASLDEEALIDMRFMLENKLESIDEEKYLAIPLPEGWEDIEPDANYGEPGFNGDITKQERGAIRIKKREFHPFKDAGIALIEQMMKIQKYTTLISSHIVGRQKYLNPFTDRIHAGYSSFTDTGRLNSFKPNGQNVPRPDNDDFKIRSFFAPKPGKILFFIDFSGFELRLIAWKSNDEVMIELFNTNGDMHRRTASALTGKPESDITKIERTNAKAGNFGIAYGGTEYALQKTFKTDYGVRKTLDECAAIVNAVKTAYPRIPQMQRQAILDARENGYAETIYGYKRLLRDINGTNSKLRGSDERRAGNTPIQGSAADIMKDCQNKVYDRIGEDTFKQRQGETDVLFTHGSIDMIAQIHDEMIFEMDDDPALVEKAGAWIKAVMERPPLPDFPVPVIAEASVGKDWGTKMDLEEWVNAQEEVAR</sequence>
<dbReference type="Gene3D" id="3.30.420.10">
    <property type="entry name" value="Ribonuclease H-like superfamily/Ribonuclease H"/>
    <property type="match status" value="1"/>
</dbReference>
<dbReference type="GO" id="GO:0003887">
    <property type="term" value="F:DNA-directed DNA polymerase activity"/>
    <property type="evidence" value="ECO:0007669"/>
    <property type="project" value="UniProtKB-KW"/>
</dbReference>
<evidence type="ECO:0000256" key="5">
    <source>
        <dbReference type="SAM" id="Coils"/>
    </source>
</evidence>